<sequence>MCTFLYFLISSSVFICQCYLFTTTECGTLKFLCIPVDHDTFSII</sequence>
<proteinExistence type="predicted"/>
<reference evidence="2" key="2">
    <citation type="journal article" date="2015" name="Data Brief">
        <title>Shoot transcriptome of the giant reed, Arundo donax.</title>
        <authorList>
            <person name="Barrero R.A."/>
            <person name="Guerrero F.D."/>
            <person name="Moolhuijzen P."/>
            <person name="Goolsby J.A."/>
            <person name="Tidwell J."/>
            <person name="Bellgard S.E."/>
            <person name="Bellgard M.I."/>
        </authorList>
    </citation>
    <scope>NUCLEOTIDE SEQUENCE</scope>
    <source>
        <tissue evidence="2">Shoot tissue taken approximately 20 cm above the soil surface</tissue>
    </source>
</reference>
<evidence type="ECO:0000256" key="1">
    <source>
        <dbReference type="SAM" id="SignalP"/>
    </source>
</evidence>
<dbReference type="AlphaFoldDB" id="A0A0A9EFR2"/>
<name>A0A0A9EFR2_ARUDO</name>
<organism evidence="2">
    <name type="scientific">Arundo donax</name>
    <name type="common">Giant reed</name>
    <name type="synonym">Donax arundinaceus</name>
    <dbReference type="NCBI Taxonomy" id="35708"/>
    <lineage>
        <taxon>Eukaryota</taxon>
        <taxon>Viridiplantae</taxon>
        <taxon>Streptophyta</taxon>
        <taxon>Embryophyta</taxon>
        <taxon>Tracheophyta</taxon>
        <taxon>Spermatophyta</taxon>
        <taxon>Magnoliopsida</taxon>
        <taxon>Liliopsida</taxon>
        <taxon>Poales</taxon>
        <taxon>Poaceae</taxon>
        <taxon>PACMAD clade</taxon>
        <taxon>Arundinoideae</taxon>
        <taxon>Arundineae</taxon>
        <taxon>Arundo</taxon>
    </lineage>
</organism>
<protein>
    <submittedName>
        <fullName evidence="2">Uncharacterized protein</fullName>
    </submittedName>
</protein>
<reference evidence="2" key="1">
    <citation type="submission" date="2014-09" db="EMBL/GenBank/DDBJ databases">
        <authorList>
            <person name="Magalhaes I.L.F."/>
            <person name="Oliveira U."/>
            <person name="Santos F.R."/>
            <person name="Vidigal T.H.D.A."/>
            <person name="Brescovit A.D."/>
            <person name="Santos A.J."/>
        </authorList>
    </citation>
    <scope>NUCLEOTIDE SEQUENCE</scope>
    <source>
        <tissue evidence="2">Shoot tissue taken approximately 20 cm above the soil surface</tissue>
    </source>
</reference>
<feature type="chain" id="PRO_5002044062" evidence="1">
    <location>
        <begin position="19"/>
        <end position="44"/>
    </location>
</feature>
<dbReference type="EMBL" id="GBRH01198974">
    <property type="protein sequence ID" value="JAD98921.1"/>
    <property type="molecule type" value="Transcribed_RNA"/>
</dbReference>
<accession>A0A0A9EFR2</accession>
<evidence type="ECO:0000313" key="2">
    <source>
        <dbReference type="EMBL" id="JAD98921.1"/>
    </source>
</evidence>
<keyword evidence="1" id="KW-0732">Signal</keyword>
<feature type="signal peptide" evidence="1">
    <location>
        <begin position="1"/>
        <end position="18"/>
    </location>
</feature>